<evidence type="ECO:0000313" key="2">
    <source>
        <dbReference type="Proteomes" id="UP000000238"/>
    </source>
</evidence>
<proteinExistence type="predicted"/>
<dbReference type="EMBL" id="CP000155">
    <property type="protein sequence ID" value="ABC29674.1"/>
    <property type="molecule type" value="Genomic_DNA"/>
</dbReference>
<dbReference type="KEGG" id="hch:HCH_02900"/>
<evidence type="ECO:0000313" key="1">
    <source>
        <dbReference type="EMBL" id="ABC29674.1"/>
    </source>
</evidence>
<dbReference type="RefSeq" id="WP_011396743.1">
    <property type="nucleotide sequence ID" value="NC_007645.1"/>
</dbReference>
<keyword evidence="2" id="KW-1185">Reference proteome</keyword>
<dbReference type="STRING" id="349521.HCH_02900"/>
<name>Q2SI50_HAHCH</name>
<dbReference type="Proteomes" id="UP000000238">
    <property type="component" value="Chromosome"/>
</dbReference>
<accession>Q2SI50</accession>
<sequence>MGFPDDAGQMIADVFAHRAEPGALAGVDCNAIVKEEVVELVGYESISHVREQVAEFLLSEITPRKGQALVLESGGSYVLGDEVRKNRFVAAYRLKEQ</sequence>
<gene>
    <name evidence="1" type="ordered locus">HCH_02900</name>
</gene>
<dbReference type="HOGENOM" id="CLU_2342828_0_0_6"/>
<dbReference type="AlphaFoldDB" id="Q2SI50"/>
<protein>
    <submittedName>
        <fullName evidence="1">Uncharacterized protein</fullName>
    </submittedName>
</protein>
<reference evidence="1 2" key="1">
    <citation type="journal article" date="2005" name="Nucleic Acids Res.">
        <title>Genomic blueprint of Hahella chejuensis, a marine microbe producing an algicidal agent.</title>
        <authorList>
            <person name="Jeong H."/>
            <person name="Yim J.H."/>
            <person name="Lee C."/>
            <person name="Choi S.-H."/>
            <person name="Park Y.K."/>
            <person name="Yoon S.H."/>
            <person name="Hur C.-G."/>
            <person name="Kang H.-Y."/>
            <person name="Kim D."/>
            <person name="Lee H.H."/>
            <person name="Park K.H."/>
            <person name="Park S.-H."/>
            <person name="Park H.-S."/>
            <person name="Lee H.K."/>
            <person name="Oh T.K."/>
            <person name="Kim J.F."/>
        </authorList>
    </citation>
    <scope>NUCLEOTIDE SEQUENCE [LARGE SCALE GENOMIC DNA]</scope>
    <source>
        <strain evidence="1 2">KCTC 2396</strain>
    </source>
</reference>
<organism evidence="1 2">
    <name type="scientific">Hahella chejuensis (strain KCTC 2396)</name>
    <dbReference type="NCBI Taxonomy" id="349521"/>
    <lineage>
        <taxon>Bacteria</taxon>
        <taxon>Pseudomonadati</taxon>
        <taxon>Pseudomonadota</taxon>
        <taxon>Gammaproteobacteria</taxon>
        <taxon>Oceanospirillales</taxon>
        <taxon>Hahellaceae</taxon>
        <taxon>Hahella</taxon>
    </lineage>
</organism>
<dbReference type="OrthoDB" id="9874879at2"/>